<comment type="subcellular location">
    <subcellularLocation>
        <location evidence="5">Cytoplasm</location>
    </subcellularLocation>
</comment>
<dbReference type="PANTHER" id="PTHR30008:SF0">
    <property type="entry name" value="EXODEOXYRIBONUCLEASE 7 LARGE SUBUNIT"/>
    <property type="match status" value="1"/>
</dbReference>
<dbReference type="EMBL" id="CP000086">
    <property type="protein sequence ID" value="ABC37855.1"/>
    <property type="molecule type" value="Genomic_DNA"/>
</dbReference>
<dbReference type="NCBIfam" id="TIGR00237">
    <property type="entry name" value="xseA"/>
    <property type="match status" value="1"/>
</dbReference>
<dbReference type="GO" id="GO:0009318">
    <property type="term" value="C:exodeoxyribonuclease VII complex"/>
    <property type="evidence" value="ECO:0007669"/>
    <property type="project" value="UniProtKB-UniRule"/>
</dbReference>
<dbReference type="InterPro" id="IPR025824">
    <property type="entry name" value="OB-fold_nuc-bd_dom"/>
</dbReference>
<evidence type="ECO:0000313" key="10">
    <source>
        <dbReference type="Proteomes" id="UP000001930"/>
    </source>
</evidence>
<dbReference type="GO" id="GO:0008855">
    <property type="term" value="F:exodeoxyribonuclease VII activity"/>
    <property type="evidence" value="ECO:0007669"/>
    <property type="project" value="UniProtKB-UniRule"/>
</dbReference>
<accession>Q2T0K0</accession>
<evidence type="ECO:0000256" key="2">
    <source>
        <dbReference type="ARBA" id="ARBA00022722"/>
    </source>
</evidence>
<sequence length="561" mass="60961">MRRPPRRRAFEPPVDNSVKNSASKRAARPYGGPPVGGGAGWIRKKSIGIIYLIEIIRGFGAIVTTPSLFRAPCGHLGGAHVRLAVRAEAVYRWAPEISRSSMHSETTFAGSGGAPAGDGVIPVSALNRAIGTMLERTFPLLWVAGEVSNFTRAASGHWYFSIKDQQAQMRCVMFRGRAQHAEFTPREGDKIEVRALVTMYEPRGEVQLNVEAVRRTGQGRLYEAFLRLKAQLEAEGLFAPERKRALPTHPRAIGVVTSLQAAALRDVLTTLARRAPHVPVIVYPAPVQGAGAAEKLAAMVATASARREVDVLIVCRGGGSIEDLWSFNDEALARAIAASEVPVVCGVGHETDFTIADFAADVRAPTPTGAAELVSPQRALLLRELGERQNALARGLRRGLDARAQQLDWLARRLISPAERLQRQSMHVGQLAARLAAAGARPVRDARARFALVQLRWQRARPDVAPARQVLATLAQRLDATLRRRVERDTARVAACAARLEVLSPQRTLERGYAALIDTQTGRAVRAPAALKPQRRLTVHLAEGSADVSLADVQPRLSDTF</sequence>
<keyword evidence="2 5" id="KW-0540">Nuclease</keyword>
<organism evidence="9 10">
    <name type="scientific">Burkholderia thailandensis (strain ATCC 700388 / DSM 13276 / CCUG 48851 / CIP 106301 / E264)</name>
    <dbReference type="NCBI Taxonomy" id="271848"/>
    <lineage>
        <taxon>Bacteria</taxon>
        <taxon>Pseudomonadati</taxon>
        <taxon>Pseudomonadota</taxon>
        <taxon>Betaproteobacteria</taxon>
        <taxon>Burkholderiales</taxon>
        <taxon>Burkholderiaceae</taxon>
        <taxon>Burkholderia</taxon>
        <taxon>pseudomallei group</taxon>
    </lineage>
</organism>
<dbReference type="EC" id="3.1.11.6" evidence="5"/>
<evidence type="ECO:0000256" key="6">
    <source>
        <dbReference type="SAM" id="MobiDB-lite"/>
    </source>
</evidence>
<dbReference type="HAMAP" id="MF_00378">
    <property type="entry name" value="Exonuc_7_L"/>
    <property type="match status" value="1"/>
</dbReference>
<dbReference type="InterPro" id="IPR020579">
    <property type="entry name" value="Exonuc_VII_lsu_C"/>
</dbReference>
<dbReference type="GO" id="GO:0003676">
    <property type="term" value="F:nucleic acid binding"/>
    <property type="evidence" value="ECO:0007669"/>
    <property type="project" value="InterPro"/>
</dbReference>
<keyword evidence="3 5" id="KW-0378">Hydrolase</keyword>
<dbReference type="Proteomes" id="UP000001930">
    <property type="component" value="Chromosome I"/>
</dbReference>
<keyword evidence="10" id="KW-1185">Reference proteome</keyword>
<evidence type="ECO:0000259" key="8">
    <source>
        <dbReference type="Pfam" id="PF13742"/>
    </source>
</evidence>
<feature type="region of interest" description="Disordered" evidence="6">
    <location>
        <begin position="1"/>
        <end position="31"/>
    </location>
</feature>
<dbReference type="CDD" id="cd04489">
    <property type="entry name" value="ExoVII_LU_OBF"/>
    <property type="match status" value="1"/>
</dbReference>
<evidence type="ECO:0000256" key="1">
    <source>
        <dbReference type="ARBA" id="ARBA00022490"/>
    </source>
</evidence>
<feature type="domain" description="Exonuclease VII large subunit C-terminal" evidence="7">
    <location>
        <begin position="237"/>
        <end position="548"/>
    </location>
</feature>
<gene>
    <name evidence="5" type="primary">xseA</name>
    <name evidence="9" type="ordered locus">BTH_I0743</name>
</gene>
<comment type="catalytic activity">
    <reaction evidence="5">
        <text>Exonucleolytic cleavage in either 5'- to 3'- or 3'- to 5'-direction to yield nucleoside 5'-phosphates.</text>
        <dbReference type="EC" id="3.1.11.6"/>
    </reaction>
</comment>
<keyword evidence="4 5" id="KW-0269">Exonuclease</keyword>
<comment type="function">
    <text evidence="5">Bidirectionally degrades single-stranded DNA into large acid-insoluble oligonucleotides, which are then degraded further into small acid-soluble oligonucleotides.</text>
</comment>
<dbReference type="AlphaFoldDB" id="Q2T0K0"/>
<dbReference type="GO" id="GO:0005737">
    <property type="term" value="C:cytoplasm"/>
    <property type="evidence" value="ECO:0007669"/>
    <property type="project" value="UniProtKB-SubCell"/>
</dbReference>
<feature type="domain" description="OB-fold nucleic acid binding" evidence="8">
    <location>
        <begin position="122"/>
        <end position="213"/>
    </location>
</feature>
<evidence type="ECO:0000256" key="5">
    <source>
        <dbReference type="HAMAP-Rule" id="MF_00378"/>
    </source>
</evidence>
<dbReference type="Pfam" id="PF02601">
    <property type="entry name" value="Exonuc_VII_L"/>
    <property type="match status" value="1"/>
</dbReference>
<dbReference type="PANTHER" id="PTHR30008">
    <property type="entry name" value="EXODEOXYRIBONUCLEASE 7 LARGE SUBUNIT"/>
    <property type="match status" value="1"/>
</dbReference>
<comment type="subunit">
    <text evidence="5">Heterooligomer composed of large and small subunits.</text>
</comment>
<name>Q2T0K0_BURTA</name>
<comment type="similarity">
    <text evidence="5">Belongs to the XseA family.</text>
</comment>
<keyword evidence="1 5" id="KW-0963">Cytoplasm</keyword>
<dbReference type="GO" id="GO:0006308">
    <property type="term" value="P:DNA catabolic process"/>
    <property type="evidence" value="ECO:0007669"/>
    <property type="project" value="UniProtKB-UniRule"/>
</dbReference>
<dbReference type="InterPro" id="IPR003753">
    <property type="entry name" value="Exonuc_VII_L"/>
</dbReference>
<reference evidence="9 10" key="1">
    <citation type="journal article" date="2005" name="BMC Genomics">
        <title>Bacterial genome adaptation to niches: divergence of the potential virulence genes in three Burkholderia species of different survival strategies.</title>
        <authorList>
            <person name="Kim H.S."/>
            <person name="Schell M.A."/>
            <person name="Yu Y."/>
            <person name="Ulrich R.L."/>
            <person name="Sarria S.H."/>
            <person name="Nierman W.C."/>
            <person name="DeShazer D."/>
        </authorList>
    </citation>
    <scope>NUCLEOTIDE SEQUENCE [LARGE SCALE GENOMIC DNA]</scope>
    <source>
        <strain evidence="10">ATCC 700388 / DSM 13276 / CCUG 48851 / CIP 106301 / E264</strain>
    </source>
</reference>
<protein>
    <recommendedName>
        <fullName evidence="5">Exodeoxyribonuclease 7 large subunit</fullName>
        <ecNumber evidence="5">3.1.11.6</ecNumber>
    </recommendedName>
    <alternativeName>
        <fullName evidence="5">Exodeoxyribonuclease VII large subunit</fullName>
        <shortName evidence="5">Exonuclease VII large subunit</shortName>
    </alternativeName>
</protein>
<evidence type="ECO:0000313" key="9">
    <source>
        <dbReference type="EMBL" id="ABC37855.1"/>
    </source>
</evidence>
<proteinExistence type="inferred from homology"/>
<evidence type="ECO:0000259" key="7">
    <source>
        <dbReference type="Pfam" id="PF02601"/>
    </source>
</evidence>
<dbReference type="HOGENOM" id="CLU_023625_2_0_4"/>
<evidence type="ECO:0000256" key="3">
    <source>
        <dbReference type="ARBA" id="ARBA00022801"/>
    </source>
</evidence>
<dbReference type="Pfam" id="PF13742">
    <property type="entry name" value="tRNA_anti_2"/>
    <property type="match status" value="1"/>
</dbReference>
<dbReference type="KEGG" id="bte:BTH_I0743"/>
<evidence type="ECO:0000256" key="4">
    <source>
        <dbReference type="ARBA" id="ARBA00022839"/>
    </source>
</evidence>